<dbReference type="HOGENOM" id="CLU_078161_1_0_5"/>
<dbReference type="AlphaFoldDB" id="J1J175"/>
<evidence type="ECO:0000256" key="1">
    <source>
        <dbReference type="SAM" id="MobiDB-lite"/>
    </source>
</evidence>
<sequence length="298" mass="33514">MNAETTEEMEGMNEDYTAEQPVFDDDGYFDGDTPSEQITSDDISSQEPVSQPVHEASEISTVEEQHAEEQARQAREALMQFYDQQSQETSVDGDDIPPDLVKDPVGYIQRMEKKIQEQDAFIKEYKEAQRQAFVQQQYDRYLNQFLENSVKAVEKKYSDFGEAAHFLYEARAKELYSWSGIYPEYAEKSTIDAIIGNNLRTVLATCAQNGTNPAEELYRVAEKLGYKNQAIEANNQVAALQSRQNSARTLTASGGGGSTGPITLETINAMSDKQFNAWIENPKNEEIFYRLTGVSGNA</sequence>
<gene>
    <name evidence="2" type="ORF">MCQ_01487</name>
</gene>
<dbReference type="RefSeq" id="WP_006924561.1">
    <property type="nucleotide sequence ID" value="NZ_JH725025.1"/>
</dbReference>
<proteinExistence type="predicted"/>
<reference evidence="2 3" key="1">
    <citation type="submission" date="2012-03" db="EMBL/GenBank/DDBJ databases">
        <title>The Genome Sequence of Bartonella washoensis Sb944nv.</title>
        <authorList>
            <consortium name="The Broad Institute Genome Sequencing Platform"/>
            <consortium name="The Broad Institute Genome Sequencing Center for Infectious Disease"/>
            <person name="Feldgarden M."/>
            <person name="Kirby J."/>
            <person name="Kosoy M."/>
            <person name="Birtles R."/>
            <person name="Probert W.S."/>
            <person name="Chiaraviglio L."/>
            <person name="Young S.K."/>
            <person name="Zeng Q."/>
            <person name="Gargeya S."/>
            <person name="Fitzgerald M."/>
            <person name="Haas B."/>
            <person name="Abouelleil A."/>
            <person name="Alvarado L."/>
            <person name="Arachchi H.M."/>
            <person name="Berlin A."/>
            <person name="Chapman S.B."/>
            <person name="Gearin G."/>
            <person name="Goldberg J."/>
            <person name="Griggs A."/>
            <person name="Gujja S."/>
            <person name="Hansen M."/>
            <person name="Heiman D."/>
            <person name="Howarth C."/>
            <person name="Larimer J."/>
            <person name="Lui A."/>
            <person name="MacDonald P.J.P."/>
            <person name="McCowen C."/>
            <person name="Montmayeur A."/>
            <person name="Murphy C."/>
            <person name="Neiman D."/>
            <person name="Pearson M."/>
            <person name="Priest M."/>
            <person name="Roberts A."/>
            <person name="Saif S."/>
            <person name="Shea T."/>
            <person name="Sisk P."/>
            <person name="Stolte C."/>
            <person name="Sykes S."/>
            <person name="Wortman J."/>
            <person name="Nusbaum C."/>
            <person name="Birren B."/>
        </authorList>
    </citation>
    <scope>NUCLEOTIDE SEQUENCE [LARGE SCALE GENOMIC DNA]</scope>
    <source>
        <strain evidence="2 3">Sb944nv</strain>
    </source>
</reference>
<dbReference type="Proteomes" id="UP000008947">
    <property type="component" value="Unassembled WGS sequence"/>
</dbReference>
<keyword evidence="3" id="KW-1185">Reference proteome</keyword>
<name>J1J175_9HYPH</name>
<dbReference type="EMBL" id="AILU01000042">
    <property type="protein sequence ID" value="EJF77797.1"/>
    <property type="molecule type" value="Genomic_DNA"/>
</dbReference>
<comment type="caution">
    <text evidence="2">The sequence shown here is derived from an EMBL/GenBank/DDBJ whole genome shotgun (WGS) entry which is preliminary data.</text>
</comment>
<protein>
    <submittedName>
        <fullName evidence="2">Uncharacterized protein</fullName>
    </submittedName>
</protein>
<feature type="compositionally biased region" description="Acidic residues" evidence="1">
    <location>
        <begin position="1"/>
        <end position="29"/>
    </location>
</feature>
<dbReference type="PATRIC" id="fig|1094563.3.peg.1721"/>
<feature type="compositionally biased region" description="Polar residues" evidence="1">
    <location>
        <begin position="34"/>
        <end position="49"/>
    </location>
</feature>
<feature type="region of interest" description="Disordered" evidence="1">
    <location>
        <begin position="1"/>
        <end position="68"/>
    </location>
</feature>
<evidence type="ECO:0000313" key="3">
    <source>
        <dbReference type="Proteomes" id="UP000008947"/>
    </source>
</evidence>
<evidence type="ECO:0000313" key="2">
    <source>
        <dbReference type="EMBL" id="EJF77797.1"/>
    </source>
</evidence>
<organism evidence="2 3">
    <name type="scientific">Candidatus Bartonella washoeensis Sb944nv</name>
    <dbReference type="NCBI Taxonomy" id="1094563"/>
    <lineage>
        <taxon>Bacteria</taxon>
        <taxon>Pseudomonadati</taxon>
        <taxon>Pseudomonadota</taxon>
        <taxon>Alphaproteobacteria</taxon>
        <taxon>Hyphomicrobiales</taxon>
        <taxon>Bartonellaceae</taxon>
        <taxon>Bartonella</taxon>
    </lineage>
</organism>
<dbReference type="eggNOG" id="ENOG5033FW0">
    <property type="taxonomic scope" value="Bacteria"/>
</dbReference>
<accession>J1J175</accession>